<name>A0ABQ4X5S7_9ASTR</name>
<gene>
    <name evidence="2" type="ORF">Tco_0655318</name>
</gene>
<reference evidence="2" key="1">
    <citation type="journal article" date="2022" name="Int. J. Mol. Sci.">
        <title>Draft Genome of Tanacetum Coccineum: Genomic Comparison of Closely Related Tanacetum-Family Plants.</title>
        <authorList>
            <person name="Yamashiro T."/>
            <person name="Shiraishi A."/>
            <person name="Nakayama K."/>
            <person name="Satake H."/>
        </authorList>
    </citation>
    <scope>NUCLEOTIDE SEQUENCE</scope>
</reference>
<dbReference type="GO" id="GO:0003964">
    <property type="term" value="F:RNA-directed DNA polymerase activity"/>
    <property type="evidence" value="ECO:0007669"/>
    <property type="project" value="UniProtKB-KW"/>
</dbReference>
<reference evidence="2" key="2">
    <citation type="submission" date="2022-01" db="EMBL/GenBank/DDBJ databases">
        <authorList>
            <person name="Yamashiro T."/>
            <person name="Shiraishi A."/>
            <person name="Satake H."/>
            <person name="Nakayama K."/>
        </authorList>
    </citation>
    <scope>NUCLEOTIDE SEQUENCE</scope>
</reference>
<dbReference type="SUPFAM" id="SSF53098">
    <property type="entry name" value="Ribonuclease H-like"/>
    <property type="match status" value="1"/>
</dbReference>
<dbReference type="PANTHER" id="PTHR45835">
    <property type="entry name" value="YALI0A06105P"/>
    <property type="match status" value="1"/>
</dbReference>
<dbReference type="Gene3D" id="3.30.420.10">
    <property type="entry name" value="Ribonuclease H-like superfamily/Ribonuclease H"/>
    <property type="match status" value="1"/>
</dbReference>
<dbReference type="InterPro" id="IPR036397">
    <property type="entry name" value="RNaseH_sf"/>
</dbReference>
<dbReference type="EMBL" id="BQNB010009227">
    <property type="protein sequence ID" value="GJS60534.1"/>
    <property type="molecule type" value="Genomic_DNA"/>
</dbReference>
<dbReference type="InterPro" id="IPR012337">
    <property type="entry name" value="RNaseH-like_sf"/>
</dbReference>
<protein>
    <submittedName>
        <fullName evidence="2">Reverse transcriptase domain-containing protein</fullName>
    </submittedName>
</protein>
<keyword evidence="3" id="KW-1185">Reference proteome</keyword>
<dbReference type="Proteomes" id="UP001151760">
    <property type="component" value="Unassembled WGS sequence"/>
</dbReference>
<dbReference type="PANTHER" id="PTHR45835:SF99">
    <property type="entry name" value="CHROMO DOMAIN-CONTAINING PROTEIN-RELATED"/>
    <property type="match status" value="1"/>
</dbReference>
<dbReference type="PROSITE" id="PS50994">
    <property type="entry name" value="INTEGRASE"/>
    <property type="match status" value="1"/>
</dbReference>
<keyword evidence="2" id="KW-0695">RNA-directed DNA polymerase</keyword>
<organism evidence="2 3">
    <name type="scientific">Tanacetum coccineum</name>
    <dbReference type="NCBI Taxonomy" id="301880"/>
    <lineage>
        <taxon>Eukaryota</taxon>
        <taxon>Viridiplantae</taxon>
        <taxon>Streptophyta</taxon>
        <taxon>Embryophyta</taxon>
        <taxon>Tracheophyta</taxon>
        <taxon>Spermatophyta</taxon>
        <taxon>Magnoliopsida</taxon>
        <taxon>eudicotyledons</taxon>
        <taxon>Gunneridae</taxon>
        <taxon>Pentapetalae</taxon>
        <taxon>asterids</taxon>
        <taxon>campanulids</taxon>
        <taxon>Asterales</taxon>
        <taxon>Asteraceae</taxon>
        <taxon>Asteroideae</taxon>
        <taxon>Anthemideae</taxon>
        <taxon>Anthemidinae</taxon>
        <taxon>Tanacetum</taxon>
    </lineage>
</organism>
<feature type="domain" description="Integrase catalytic" evidence="1">
    <location>
        <begin position="119"/>
        <end position="350"/>
    </location>
</feature>
<proteinExistence type="predicted"/>
<evidence type="ECO:0000313" key="2">
    <source>
        <dbReference type="EMBL" id="GJS60534.1"/>
    </source>
</evidence>
<comment type="caution">
    <text evidence="2">The sequence shown here is derived from an EMBL/GenBank/DDBJ whole genome shotgun (WGS) entry which is preliminary data.</text>
</comment>
<evidence type="ECO:0000313" key="3">
    <source>
        <dbReference type="Proteomes" id="UP001151760"/>
    </source>
</evidence>
<accession>A0ABQ4X5S7</accession>
<dbReference type="InterPro" id="IPR001584">
    <property type="entry name" value="Integrase_cat-core"/>
</dbReference>
<sequence length="350" mass="41043">MAETTQAYDINWSDPAVVRYHAQQNRSFSKAEVKKNMYMYLKNQGGYKHSHFRGMSYEDIRPIFERVWDQNQAFVPKDSEIKKEVMKIPGFDLQQKQSVEEEKLAKMMTVVSHLEAVERKHLPGKKQVKSKVKKDIVLGEEFAMDVESLSTKYPIVDWKTHILTENFMYYQIIRANGSSKNYKISSEMIDDFDGQDVMDLHRLVKERIHILLMDNGIAIYMMVEKKYPLVQEMLSKMLNRKLEIDHESEMAFELLRFTRSQLQKQKNVWKNPLKRSLQKALGTSLDMSTMYHPQTDGQSERTIQTLEDMLRACVIDFGNSWVKHLPLVEFSYNNSYHASIKVAPFEALYG</sequence>
<keyword evidence="2" id="KW-0808">Transferase</keyword>
<keyword evidence="2" id="KW-0548">Nucleotidyltransferase</keyword>
<evidence type="ECO:0000259" key="1">
    <source>
        <dbReference type="PROSITE" id="PS50994"/>
    </source>
</evidence>